<evidence type="ECO:0000313" key="2">
    <source>
        <dbReference type="EMBL" id="CAD8372695.1"/>
    </source>
</evidence>
<dbReference type="AlphaFoldDB" id="A0A7S0ASG4"/>
<sequence>MIKPAFTPLIALLGVVALLLRSGGGAIVAAATVLNAMDLDESMNLHGMLTQVAAEAMTRRHAKSNNHRLLALTSSCSKKLDKCKSDLKTCEKEAAQPTFLYTQMADTCKLKRKTIGNGKHRYEWSSKDMDDETYVFSDRPYQIAYTMQTEAFFQDFDNLFNKDNGGKPNGAITFRHKNTKNFEGPLISVFVEAAYKTDVGKFVYELSQSKDQEVVNALDEFFKEGDGKDDDMVEFEMCSLFIDASELCECCLYGDDDHCAASWIKKACNDNEKEITEECSRQI</sequence>
<gene>
    <name evidence="2" type="ORF">MPOL1434_LOCUS7079</name>
</gene>
<protein>
    <submittedName>
        <fullName evidence="2">Uncharacterized protein</fullName>
    </submittedName>
</protein>
<feature type="chain" id="PRO_5031007993" evidence="1">
    <location>
        <begin position="26"/>
        <end position="283"/>
    </location>
</feature>
<keyword evidence="1" id="KW-0732">Signal</keyword>
<dbReference type="EMBL" id="HBEJ01012088">
    <property type="protein sequence ID" value="CAD8372695.1"/>
    <property type="molecule type" value="Transcribed_RNA"/>
</dbReference>
<proteinExistence type="predicted"/>
<feature type="signal peptide" evidence="1">
    <location>
        <begin position="1"/>
        <end position="25"/>
    </location>
</feature>
<reference evidence="2" key="1">
    <citation type="submission" date="2021-01" db="EMBL/GenBank/DDBJ databases">
        <authorList>
            <person name="Corre E."/>
            <person name="Pelletier E."/>
            <person name="Niang G."/>
            <person name="Scheremetjew M."/>
            <person name="Finn R."/>
            <person name="Kale V."/>
            <person name="Holt S."/>
            <person name="Cochrane G."/>
            <person name="Meng A."/>
            <person name="Brown T."/>
            <person name="Cohen L."/>
        </authorList>
    </citation>
    <scope>NUCLEOTIDE SEQUENCE</scope>
    <source>
        <strain evidence="2">CCMP3303</strain>
    </source>
</reference>
<accession>A0A7S0ASG4</accession>
<name>A0A7S0ASG4_9STRA</name>
<organism evidence="2">
    <name type="scientific">Minutocellus polymorphus</name>
    <dbReference type="NCBI Taxonomy" id="265543"/>
    <lineage>
        <taxon>Eukaryota</taxon>
        <taxon>Sar</taxon>
        <taxon>Stramenopiles</taxon>
        <taxon>Ochrophyta</taxon>
        <taxon>Bacillariophyta</taxon>
        <taxon>Mediophyceae</taxon>
        <taxon>Cymatosirophycidae</taxon>
        <taxon>Cymatosirales</taxon>
        <taxon>Cymatosiraceae</taxon>
        <taxon>Minutocellus</taxon>
    </lineage>
</organism>
<evidence type="ECO:0000256" key="1">
    <source>
        <dbReference type="SAM" id="SignalP"/>
    </source>
</evidence>